<dbReference type="EMBL" id="LN899820">
    <property type="protein sequence ID" value="CUV57336.1"/>
    <property type="molecule type" value="Genomic_DNA"/>
</dbReference>
<dbReference type="AlphaFoldDB" id="A0A0S4X0E0"/>
<dbReference type="InterPro" id="IPR036590">
    <property type="entry name" value="SRAP-like"/>
</dbReference>
<dbReference type="Gene3D" id="3.90.1680.10">
    <property type="entry name" value="SOS response associated peptidase-like"/>
    <property type="match status" value="1"/>
</dbReference>
<protein>
    <recommendedName>
        <fullName evidence="2">SOS response-associated peptidase</fullName>
    </recommendedName>
</protein>
<organism evidence="1">
    <name type="scientific">Ralstonia solanacearum</name>
    <name type="common">Pseudomonas solanacearum</name>
    <dbReference type="NCBI Taxonomy" id="305"/>
    <lineage>
        <taxon>Bacteria</taxon>
        <taxon>Pseudomonadati</taxon>
        <taxon>Pseudomonadota</taxon>
        <taxon>Betaproteobacteria</taxon>
        <taxon>Burkholderiales</taxon>
        <taxon>Burkholderiaceae</taxon>
        <taxon>Ralstonia</taxon>
        <taxon>Ralstonia solanacearum species complex</taxon>
    </lineage>
</organism>
<proteinExistence type="predicted"/>
<name>A0A0S4X0E0_RALSL</name>
<evidence type="ECO:0008006" key="2">
    <source>
        <dbReference type="Google" id="ProtNLM"/>
    </source>
</evidence>
<sequence length="67" mass="7388">MKATKKAADEMRIATNKIAAAGHDRCPVAIKAENIDAWLNPNPSDLECLDAILEAPERPYYQHRVAA</sequence>
<gene>
    <name evidence="1" type="ORF">RUN215_v1_1280032</name>
</gene>
<evidence type="ECO:0000313" key="1">
    <source>
        <dbReference type="EMBL" id="CUV57336.1"/>
    </source>
</evidence>
<dbReference type="SUPFAM" id="SSF143081">
    <property type="entry name" value="BB1717-like"/>
    <property type="match status" value="1"/>
</dbReference>
<reference evidence="1" key="1">
    <citation type="submission" date="2015-10" db="EMBL/GenBank/DDBJ databases">
        <authorList>
            <person name="Gilbert D.G."/>
        </authorList>
    </citation>
    <scope>NUCLEOTIDE SEQUENCE</scope>
    <source>
        <strain evidence="1">Phyl III-seqv23</strain>
    </source>
</reference>
<accession>A0A0S4X0E0</accession>